<dbReference type="EMBL" id="AP018203">
    <property type="protein sequence ID" value="BAY59129.1"/>
    <property type="molecule type" value="Genomic_DNA"/>
</dbReference>
<evidence type="ECO:0000256" key="3">
    <source>
        <dbReference type="ARBA" id="ARBA00022840"/>
    </source>
</evidence>
<dbReference type="GO" id="GO:0005524">
    <property type="term" value="F:ATP binding"/>
    <property type="evidence" value="ECO:0007669"/>
    <property type="project" value="UniProtKB-KW"/>
</dbReference>
<keyword evidence="7" id="KW-0614">Plasmid</keyword>
<evidence type="ECO:0000256" key="2">
    <source>
        <dbReference type="ARBA" id="ARBA00022741"/>
    </source>
</evidence>
<dbReference type="InterPro" id="IPR002611">
    <property type="entry name" value="IstB_ATP-bd"/>
</dbReference>
<dbReference type="PIRSF" id="PIRSF003073">
    <property type="entry name" value="DNAC_TnpB_IstB"/>
    <property type="match status" value="1"/>
</dbReference>
<dbReference type="PANTHER" id="PTHR30050">
    <property type="entry name" value="CHROMOSOMAL REPLICATION INITIATOR PROTEIN DNAA"/>
    <property type="match status" value="1"/>
</dbReference>
<feature type="domain" description="AAA+ ATPase" evidence="5">
    <location>
        <begin position="101"/>
        <end position="231"/>
    </location>
</feature>
<dbReference type="Pfam" id="PF01695">
    <property type="entry name" value="IstB_IS21"/>
    <property type="match status" value="1"/>
</dbReference>
<dbReference type="SUPFAM" id="SSF52540">
    <property type="entry name" value="P-loop containing nucleoside triphosphate hydrolases"/>
    <property type="match status" value="1"/>
</dbReference>
<feature type="region of interest" description="Disordered" evidence="4">
    <location>
        <begin position="249"/>
        <end position="276"/>
    </location>
</feature>
<evidence type="ECO:0000313" key="8">
    <source>
        <dbReference type="Proteomes" id="UP000217895"/>
    </source>
</evidence>
<protein>
    <submittedName>
        <fullName evidence="7">Transposase-associated IstB-like ATP-binding protein</fullName>
    </submittedName>
</protein>
<accession>A0A1Z4JSC5</accession>
<keyword evidence="3 7" id="KW-0067">ATP-binding</keyword>
<dbReference type="Proteomes" id="UP000217895">
    <property type="component" value="Plasmid Plasmid2 dna"/>
</dbReference>
<dbReference type="InterPro" id="IPR047661">
    <property type="entry name" value="IstB"/>
</dbReference>
<evidence type="ECO:0000256" key="4">
    <source>
        <dbReference type="SAM" id="MobiDB-lite"/>
    </source>
</evidence>
<reference evidence="7 8" key="1">
    <citation type="submission" date="2017-06" db="EMBL/GenBank/DDBJ databases">
        <title>Genome sequencing of cyanobaciteial culture collection at National Institute for Environmental Studies (NIES).</title>
        <authorList>
            <person name="Hirose Y."/>
            <person name="Shimura Y."/>
            <person name="Fujisawa T."/>
            <person name="Nakamura Y."/>
            <person name="Kawachi M."/>
        </authorList>
    </citation>
    <scope>NUCLEOTIDE SEQUENCE [LARGE SCALE GENOMIC DNA]</scope>
    <source>
        <strain evidence="7 8">NIES-2135</strain>
        <plasmid evidence="8">Plasmid Plasmid2 dna</plasmid>
        <plasmid evidence="7">plasmid2</plasmid>
    </source>
</reference>
<dbReference type="AlphaFoldDB" id="A0A1Z4JSC5"/>
<dbReference type="SMART" id="SM00382">
    <property type="entry name" value="AAA"/>
    <property type="match status" value="1"/>
</dbReference>
<comment type="similarity">
    <text evidence="1">Belongs to the IS21/IS1162 putative ATP-binding protein family.</text>
</comment>
<evidence type="ECO:0000256" key="1">
    <source>
        <dbReference type="ARBA" id="ARBA00008059"/>
    </source>
</evidence>
<sequence>MDKHKPMTLDILCKRLGLNAIHRILDELIPTAEREQWSYTAFLERLLSEEIAQRTEGRIANLIARAKFPFHATIETFDFTFRSDLKRQMLGRFLGPELVSEHRCLILEGPPGTGKTHLCIAIAYKAIQNGFIARFATAATLINELRIAPDRNAALKPYLQPHVLVIDEMGYLGYGAGAADVLFQLVDHRYHQGKPTLFTTNKPLAQWGRVLHDEELARAIIDRTLHHGDYLKLSGPSYRLKGRKLDLDLPDAAPTTKAKKTDSTDKSLDNSQPTIA</sequence>
<dbReference type="InterPro" id="IPR028350">
    <property type="entry name" value="DNAC/IstB-like"/>
</dbReference>
<dbReference type="NCBIfam" id="NF038214">
    <property type="entry name" value="IS21_help_AAA"/>
    <property type="match status" value="1"/>
</dbReference>
<dbReference type="Proteomes" id="UP000217895">
    <property type="component" value="Chromosome"/>
</dbReference>
<dbReference type="EMBL" id="AP018205">
    <property type="protein sequence ID" value="BAY59586.1"/>
    <property type="molecule type" value="Genomic_DNA"/>
</dbReference>
<feature type="compositionally biased region" description="Basic and acidic residues" evidence="4">
    <location>
        <begin position="259"/>
        <end position="268"/>
    </location>
</feature>
<dbReference type="InterPro" id="IPR027417">
    <property type="entry name" value="P-loop_NTPase"/>
</dbReference>
<keyword evidence="8" id="KW-1185">Reference proteome</keyword>
<dbReference type="Gene3D" id="3.40.50.300">
    <property type="entry name" value="P-loop containing nucleotide triphosphate hydrolases"/>
    <property type="match status" value="1"/>
</dbReference>
<evidence type="ECO:0000259" key="5">
    <source>
        <dbReference type="SMART" id="SM00382"/>
    </source>
</evidence>
<proteinExistence type="inferred from homology"/>
<name>A0A1Z4JSC5_LEPBY</name>
<keyword evidence="2" id="KW-0547">Nucleotide-binding</keyword>
<dbReference type="GO" id="GO:0006260">
    <property type="term" value="P:DNA replication"/>
    <property type="evidence" value="ECO:0007669"/>
    <property type="project" value="TreeGrafter"/>
</dbReference>
<geneLocation type="plasmid" evidence="7">
    <name>plasmid2</name>
</geneLocation>
<gene>
    <name evidence="6" type="ORF">NIES2135_60060</name>
    <name evidence="7" type="ORF">NIES2135_64630</name>
</gene>
<evidence type="ECO:0000313" key="6">
    <source>
        <dbReference type="EMBL" id="BAY59129.1"/>
    </source>
</evidence>
<evidence type="ECO:0000313" key="7">
    <source>
        <dbReference type="EMBL" id="BAY59586.1"/>
    </source>
</evidence>
<organism evidence="7 8">
    <name type="scientific">Leptolyngbya boryana NIES-2135</name>
    <dbReference type="NCBI Taxonomy" id="1973484"/>
    <lineage>
        <taxon>Bacteria</taxon>
        <taxon>Bacillati</taxon>
        <taxon>Cyanobacteriota</taxon>
        <taxon>Cyanophyceae</taxon>
        <taxon>Leptolyngbyales</taxon>
        <taxon>Leptolyngbyaceae</taxon>
        <taxon>Leptolyngbya group</taxon>
        <taxon>Leptolyngbya</taxon>
    </lineage>
</organism>
<dbReference type="CDD" id="cd00009">
    <property type="entry name" value="AAA"/>
    <property type="match status" value="1"/>
</dbReference>
<dbReference type="PANTHER" id="PTHR30050:SF4">
    <property type="entry name" value="ATP-BINDING PROTEIN RV3427C IN INSERTION SEQUENCE-RELATED"/>
    <property type="match status" value="1"/>
</dbReference>
<dbReference type="InterPro" id="IPR003593">
    <property type="entry name" value="AAA+_ATPase"/>
</dbReference>